<dbReference type="EMBL" id="CP024923">
    <property type="protein sequence ID" value="ATY31181.1"/>
    <property type="molecule type" value="Genomic_DNA"/>
</dbReference>
<name>A0A2K8MJ14_9SPHN</name>
<proteinExistence type="predicted"/>
<evidence type="ECO:0000313" key="2">
    <source>
        <dbReference type="Proteomes" id="UP000229081"/>
    </source>
</evidence>
<protein>
    <submittedName>
        <fullName evidence="1">Uncharacterized protein</fullName>
    </submittedName>
</protein>
<dbReference type="AlphaFoldDB" id="A0A2K8MJ14"/>
<dbReference type="RefSeq" id="WP_100280992.1">
    <property type="nucleotide sequence ID" value="NZ_CP024923.1"/>
</dbReference>
<organism evidence="1 2">
    <name type="scientific">Sphingomonas psychrotolerans</name>
    <dbReference type="NCBI Taxonomy" id="1327635"/>
    <lineage>
        <taxon>Bacteria</taxon>
        <taxon>Pseudomonadati</taxon>
        <taxon>Pseudomonadota</taxon>
        <taxon>Alphaproteobacteria</taxon>
        <taxon>Sphingomonadales</taxon>
        <taxon>Sphingomonadaceae</taxon>
        <taxon>Sphingomonas</taxon>
    </lineage>
</organism>
<sequence length="194" mass="21040">MAGLAVAAWGGKPDETQVVRPDWRGASIEGIAPLMSPSDVEAALKQRGYRQVRCLSDGQLLADPLNQEDASPCYAAPGRPMRIILYFLGLREGRRLAVVNFKDSSVAQSSREESLAASQAYAEELQSRFGLPMRTVEHSSFRTLYWRRPGGNPSLPDMISTSVGDAFGANVTMTSMWAYGQARQLASSPASKGN</sequence>
<accession>A0A2K8MJ14</accession>
<evidence type="ECO:0000313" key="1">
    <source>
        <dbReference type="EMBL" id="ATY31181.1"/>
    </source>
</evidence>
<dbReference type="OrthoDB" id="7567617at2"/>
<gene>
    <name evidence="1" type="ORF">CVN68_03615</name>
</gene>
<keyword evidence="2" id="KW-1185">Reference proteome</keyword>
<reference evidence="1 2" key="1">
    <citation type="submission" date="2017-11" db="EMBL/GenBank/DDBJ databases">
        <title>Complete genome sequence of Sphingomonas sp. Strain Cra20, a psychrotolerant potential plant growth promoting rhizobacteria.</title>
        <authorList>
            <person name="Luo Y."/>
        </authorList>
    </citation>
    <scope>NUCLEOTIDE SEQUENCE [LARGE SCALE GENOMIC DNA]</scope>
    <source>
        <strain evidence="1 2">Cra20</strain>
    </source>
</reference>
<dbReference type="Proteomes" id="UP000229081">
    <property type="component" value="Chromosome"/>
</dbReference>
<dbReference type="KEGG" id="sphc:CVN68_03615"/>